<dbReference type="PANTHER" id="PTHR46558">
    <property type="entry name" value="TRACRIPTIONAL REGULATORY PROTEIN-RELATED-RELATED"/>
    <property type="match status" value="1"/>
</dbReference>
<organism evidence="3 4">
    <name type="scientific">Candidatus Shapirobacteria bacterium GW2011_GWE1_38_10</name>
    <dbReference type="NCBI Taxonomy" id="1618488"/>
    <lineage>
        <taxon>Bacteria</taxon>
        <taxon>Candidatus Shapironibacteriota</taxon>
    </lineage>
</organism>
<evidence type="ECO:0000259" key="2">
    <source>
        <dbReference type="PROSITE" id="PS50943"/>
    </source>
</evidence>
<dbReference type="CDD" id="cd00093">
    <property type="entry name" value="HTH_XRE"/>
    <property type="match status" value="1"/>
</dbReference>
<reference evidence="3 4" key="1">
    <citation type="journal article" date="2015" name="Nature">
        <title>rRNA introns, odd ribosomes, and small enigmatic genomes across a large radiation of phyla.</title>
        <authorList>
            <person name="Brown C.T."/>
            <person name="Hug L.A."/>
            <person name="Thomas B.C."/>
            <person name="Sharon I."/>
            <person name="Castelle C.J."/>
            <person name="Singh A."/>
            <person name="Wilkins M.J."/>
            <person name="Williams K.H."/>
            <person name="Banfield J.F."/>
        </authorList>
    </citation>
    <scope>NUCLEOTIDE SEQUENCE [LARGE SCALE GENOMIC DNA]</scope>
</reference>
<dbReference type="PROSITE" id="PS50943">
    <property type="entry name" value="HTH_CROC1"/>
    <property type="match status" value="1"/>
</dbReference>
<name>A0A0G0L871_9BACT</name>
<dbReference type="Gene3D" id="1.10.260.40">
    <property type="entry name" value="lambda repressor-like DNA-binding domains"/>
    <property type="match status" value="1"/>
</dbReference>
<dbReference type="AlphaFoldDB" id="A0A0G0L871"/>
<proteinExistence type="predicted"/>
<protein>
    <recommendedName>
        <fullName evidence="2">HTH cro/C1-type domain-containing protein</fullName>
    </recommendedName>
</protein>
<feature type="domain" description="HTH cro/C1-type" evidence="2">
    <location>
        <begin position="1"/>
        <end position="46"/>
    </location>
</feature>
<gene>
    <name evidence="3" type="ORF">US68_C0022G0011</name>
</gene>
<comment type="caution">
    <text evidence="3">The sequence shown here is derived from an EMBL/GenBank/DDBJ whole genome shotgun (WGS) entry which is preliminary data.</text>
</comment>
<evidence type="ECO:0000313" key="4">
    <source>
        <dbReference type="Proteomes" id="UP000034231"/>
    </source>
</evidence>
<dbReference type="PANTHER" id="PTHR46558:SF11">
    <property type="entry name" value="HTH-TYPE TRANSCRIPTIONAL REGULATOR XRE"/>
    <property type="match status" value="1"/>
</dbReference>
<evidence type="ECO:0000256" key="1">
    <source>
        <dbReference type="ARBA" id="ARBA00023125"/>
    </source>
</evidence>
<evidence type="ECO:0000313" key="3">
    <source>
        <dbReference type="EMBL" id="KKQ48881.1"/>
    </source>
</evidence>
<dbReference type="EMBL" id="LBTX01000022">
    <property type="protein sequence ID" value="KKQ48881.1"/>
    <property type="molecule type" value="Genomic_DNA"/>
</dbReference>
<dbReference type="SUPFAM" id="SSF47413">
    <property type="entry name" value="lambda repressor-like DNA-binding domains"/>
    <property type="match status" value="1"/>
</dbReference>
<keyword evidence="1" id="KW-0238">DNA-binding</keyword>
<sequence>MTQEDLAEKIGMSRAYVGYIEQGRNIPSLNTIDKIARALKIKVSELIE</sequence>
<accession>A0A0G0L871</accession>
<dbReference type="InterPro" id="IPR001387">
    <property type="entry name" value="Cro/C1-type_HTH"/>
</dbReference>
<dbReference type="Pfam" id="PF01381">
    <property type="entry name" value="HTH_3"/>
    <property type="match status" value="1"/>
</dbReference>
<dbReference type="InterPro" id="IPR010982">
    <property type="entry name" value="Lambda_DNA-bd_dom_sf"/>
</dbReference>
<dbReference type="Proteomes" id="UP000034231">
    <property type="component" value="Unassembled WGS sequence"/>
</dbReference>
<dbReference type="GO" id="GO:0003677">
    <property type="term" value="F:DNA binding"/>
    <property type="evidence" value="ECO:0007669"/>
    <property type="project" value="UniProtKB-KW"/>
</dbReference>
<dbReference type="SMART" id="SM00530">
    <property type="entry name" value="HTH_XRE"/>
    <property type="match status" value="1"/>
</dbReference>